<feature type="compositionally biased region" description="Polar residues" evidence="6">
    <location>
        <begin position="779"/>
        <end position="799"/>
    </location>
</feature>
<dbReference type="PANTHER" id="PTHR47338:SF5">
    <property type="entry name" value="ZN(II)2CYS6 TRANSCRIPTION FACTOR (EUROFUNG)"/>
    <property type="match status" value="1"/>
</dbReference>
<feature type="compositionally biased region" description="Basic and acidic residues" evidence="6">
    <location>
        <begin position="728"/>
        <end position="752"/>
    </location>
</feature>
<dbReference type="GeneID" id="54359358"/>
<evidence type="ECO:0000256" key="3">
    <source>
        <dbReference type="ARBA" id="ARBA00023015"/>
    </source>
</evidence>
<protein>
    <recommendedName>
        <fullName evidence="7">Zn(2)-C6 fungal-type domain-containing protein</fullName>
    </recommendedName>
</protein>
<dbReference type="Gene3D" id="4.10.240.10">
    <property type="entry name" value="Zn(2)-C6 fungal-type DNA-binding domain"/>
    <property type="match status" value="1"/>
</dbReference>
<dbReference type="Pfam" id="PF04082">
    <property type="entry name" value="Fungal_trans"/>
    <property type="match status" value="1"/>
</dbReference>
<keyword evidence="8" id="KW-1185">Reference proteome</keyword>
<accession>A0A6J3M0H2</accession>
<dbReference type="GO" id="GO:0005634">
    <property type="term" value="C:nucleus"/>
    <property type="evidence" value="ECO:0007669"/>
    <property type="project" value="UniProtKB-SubCell"/>
</dbReference>
<dbReference type="InterPro" id="IPR050815">
    <property type="entry name" value="TF_fung"/>
</dbReference>
<dbReference type="GO" id="GO:0006351">
    <property type="term" value="P:DNA-templated transcription"/>
    <property type="evidence" value="ECO:0007669"/>
    <property type="project" value="InterPro"/>
</dbReference>
<evidence type="ECO:0000256" key="2">
    <source>
        <dbReference type="ARBA" id="ARBA00022723"/>
    </source>
</evidence>
<dbReference type="PROSITE" id="PS50048">
    <property type="entry name" value="ZN2_CY6_FUNGAL_2"/>
    <property type="match status" value="1"/>
</dbReference>
<dbReference type="GO" id="GO:0000981">
    <property type="term" value="F:DNA-binding transcription factor activity, RNA polymerase II-specific"/>
    <property type="evidence" value="ECO:0007669"/>
    <property type="project" value="InterPro"/>
</dbReference>
<feature type="compositionally biased region" description="Polar residues" evidence="6">
    <location>
        <begin position="905"/>
        <end position="917"/>
    </location>
</feature>
<organism evidence="9">
    <name type="scientific">Dissoconium aciculare CBS 342.82</name>
    <dbReference type="NCBI Taxonomy" id="1314786"/>
    <lineage>
        <taxon>Eukaryota</taxon>
        <taxon>Fungi</taxon>
        <taxon>Dikarya</taxon>
        <taxon>Ascomycota</taxon>
        <taxon>Pezizomycotina</taxon>
        <taxon>Dothideomycetes</taxon>
        <taxon>Dothideomycetidae</taxon>
        <taxon>Mycosphaerellales</taxon>
        <taxon>Dissoconiaceae</taxon>
        <taxon>Dissoconium</taxon>
    </lineage>
</organism>
<dbReference type="SMART" id="SM00906">
    <property type="entry name" value="Fungal_trans"/>
    <property type="match status" value="1"/>
</dbReference>
<dbReference type="PANTHER" id="PTHR47338">
    <property type="entry name" value="ZN(II)2CYS6 TRANSCRIPTION FACTOR (EUROFUNG)-RELATED"/>
    <property type="match status" value="1"/>
</dbReference>
<feature type="compositionally biased region" description="Low complexity" evidence="6">
    <location>
        <begin position="954"/>
        <end position="966"/>
    </location>
</feature>
<dbReference type="OrthoDB" id="5370478at2759"/>
<dbReference type="PROSITE" id="PS00463">
    <property type="entry name" value="ZN2_CY6_FUNGAL_1"/>
    <property type="match status" value="1"/>
</dbReference>
<dbReference type="AlphaFoldDB" id="A0A6J3M0H2"/>
<keyword evidence="2" id="KW-0479">Metal-binding</keyword>
<dbReference type="InterPro" id="IPR036864">
    <property type="entry name" value="Zn2-C6_fun-type_DNA-bd_sf"/>
</dbReference>
<keyword evidence="3" id="KW-0805">Transcription regulation</keyword>
<dbReference type="GO" id="GO:0008270">
    <property type="term" value="F:zinc ion binding"/>
    <property type="evidence" value="ECO:0007669"/>
    <property type="project" value="InterPro"/>
</dbReference>
<sequence length="1031" mass="111645">MRSSIACSRCRRSKVKCVNNGVGTQCRACESAGRECEYPAALAGGHGNSARNRDSMLGRGELASVLAAGMDPERRQRPRKGTQAYVAGFSAGPRESPRPLLDALDPKILTANVWLELLEIYEFHYSADLPFIHSTTFKKPLNAAKSQPPVYNANGALPVVVKPPMSSEFLLAFLALTARFHPKLVAHHSPHVQGRPSNPMLASEYYAEAANERFIPYTLGQSKETIELVQAYLMLGLHEWGASRGWHAWRLVGQAVRTAQGLGLQFDADLDDPTTNRSLPIDNDVDAPEADVGLKSGDFSGRGMLASEDADLFLQQEIRRRTFWSCFILDRYTSSGKYRPHNLDPRLFRVQLPASERKFVFVDRVRTLMLGEDEEQAQQRQLESAKRIKVEKKDSPPRGWTRLDARENKVRLEAGENEGIISRHVKVLDLYGKVLHWACAGGRRTEQHPPWDERSKFAQLRRDCQEFKETLPDTLTLSRNNLQAHIEGRGAAAYMLIHVVHLLCQVYLHREYLPLLPMSQTKPSGPLDEPSFTGENDKVPEGFWEDNADTCFGAARDIIDLITTCNGYCRLAETPIIAFALYSVAFIGVYCITFPEMDPRGHMCTPLAQRTSNPSQGRSPGFSAATGAAELLASLQPRLPMAVGWYRTIRRVGKFFKSAKDAHAGGRRASQGGASSPISDRAAGGGVADGDGSDVNGTSSGDEYRLFERTLADFSRSDLDDVEMADADPYRKTYDDSSSHDTADGRSEDMDTRNGPSPNGTDSATKAEAPVSAGGGSWSAINTTSSNPPSRNASISAPVSNGGFRAYESYPTHSPGPQTSGPTTGQPQQPPLPTHGGFRPAYSSSTPNSAGAPASILSPANGVPITGGSSYEQQRPRGGSYLGADAWNPQTSSSYSAMPPPNQLTPPTSHTSVNSGSHQRDERYASANTNSGSNGYPRGAAQQPGSTSSNTAPSRANNQASASSNAENRHVSTEAWLASLPQALGADDLAAFTDGVEPGLYYSSSNSDDQQNNGTNLPNAASGWLVAVYAN</sequence>
<reference evidence="9" key="1">
    <citation type="submission" date="2020-01" db="EMBL/GenBank/DDBJ databases">
        <authorList>
            <consortium name="DOE Joint Genome Institute"/>
            <person name="Haridas S."/>
            <person name="Albert R."/>
            <person name="Binder M."/>
            <person name="Bloem J."/>
            <person name="Labutti K."/>
            <person name="Salamov A."/>
            <person name="Andreopoulos B."/>
            <person name="Baker S.E."/>
            <person name="Barry K."/>
            <person name="Bills G."/>
            <person name="Bluhm B.H."/>
            <person name="Cannon C."/>
            <person name="Castanera R."/>
            <person name="Culley D.E."/>
            <person name="Daum C."/>
            <person name="Ezra D."/>
            <person name="Gonzalez J.B."/>
            <person name="Henrissat B."/>
            <person name="Kuo A."/>
            <person name="Liang C."/>
            <person name="Lipzen A."/>
            <person name="Lutzoni F."/>
            <person name="Magnuson J."/>
            <person name="Mondo S."/>
            <person name="Nolan M."/>
            <person name="Ohm R."/>
            <person name="Pangilinan J."/>
            <person name="Park H.-J."/>
            <person name="Ramirez L."/>
            <person name="Alfaro M."/>
            <person name="Sun H."/>
            <person name="Tritt A."/>
            <person name="Yoshinaga Y."/>
            <person name="Zwiers L.-H."/>
            <person name="Turgeon B.G."/>
            <person name="Goodwin S.B."/>
            <person name="Spatafora J.W."/>
            <person name="Crous P.W."/>
            <person name="Grigoriev I.V."/>
        </authorList>
    </citation>
    <scope>NUCLEOTIDE SEQUENCE</scope>
    <source>
        <strain evidence="9">CBS 342.82</strain>
    </source>
</reference>
<dbReference type="SMART" id="SM00066">
    <property type="entry name" value="GAL4"/>
    <property type="match status" value="1"/>
</dbReference>
<dbReference type="RefSeq" id="XP_033458571.1">
    <property type="nucleotide sequence ID" value="XM_033601558.1"/>
</dbReference>
<feature type="compositionally biased region" description="Low complexity" evidence="6">
    <location>
        <begin position="667"/>
        <end position="676"/>
    </location>
</feature>
<reference evidence="9" key="3">
    <citation type="submission" date="2025-08" db="UniProtKB">
        <authorList>
            <consortium name="RefSeq"/>
        </authorList>
    </citation>
    <scope>IDENTIFICATION</scope>
    <source>
        <strain evidence="9">CBS 342.82</strain>
    </source>
</reference>
<feature type="compositionally biased region" description="Polar residues" evidence="6">
    <location>
        <begin position="943"/>
        <end position="953"/>
    </location>
</feature>
<dbReference type="Pfam" id="PF00172">
    <property type="entry name" value="Zn_clus"/>
    <property type="match status" value="1"/>
</dbReference>
<dbReference type="CDD" id="cd12148">
    <property type="entry name" value="fungal_TF_MHR"/>
    <property type="match status" value="1"/>
</dbReference>
<dbReference type="InterPro" id="IPR001138">
    <property type="entry name" value="Zn2Cys6_DnaBD"/>
</dbReference>
<feature type="region of interest" description="Disordered" evidence="6">
    <location>
        <begin position="663"/>
        <end position="701"/>
    </location>
</feature>
<evidence type="ECO:0000256" key="1">
    <source>
        <dbReference type="ARBA" id="ARBA00004123"/>
    </source>
</evidence>
<dbReference type="Proteomes" id="UP000504637">
    <property type="component" value="Unplaced"/>
</dbReference>
<keyword evidence="5" id="KW-0539">Nucleus</keyword>
<feature type="compositionally biased region" description="Polar residues" evidence="6">
    <location>
        <begin position="754"/>
        <end position="764"/>
    </location>
</feature>
<evidence type="ECO:0000259" key="7">
    <source>
        <dbReference type="PROSITE" id="PS50048"/>
    </source>
</evidence>
<dbReference type="SUPFAM" id="SSF57701">
    <property type="entry name" value="Zn2/Cys6 DNA-binding domain"/>
    <property type="match status" value="1"/>
</dbReference>
<reference evidence="9" key="2">
    <citation type="submission" date="2020-04" db="EMBL/GenBank/DDBJ databases">
        <authorList>
            <consortium name="NCBI Genome Project"/>
        </authorList>
    </citation>
    <scope>NUCLEOTIDE SEQUENCE</scope>
    <source>
        <strain evidence="9">CBS 342.82</strain>
    </source>
</reference>
<feature type="compositionally biased region" description="Low complexity" evidence="6">
    <location>
        <begin position="811"/>
        <end position="827"/>
    </location>
</feature>
<evidence type="ECO:0000313" key="8">
    <source>
        <dbReference type="Proteomes" id="UP000504637"/>
    </source>
</evidence>
<keyword evidence="4" id="KW-0804">Transcription</keyword>
<feature type="region of interest" description="Disordered" evidence="6">
    <location>
        <begin position="726"/>
        <end position="970"/>
    </location>
</feature>
<dbReference type="CDD" id="cd00067">
    <property type="entry name" value="GAL4"/>
    <property type="match status" value="1"/>
</dbReference>
<feature type="domain" description="Zn(2)-C6 fungal-type" evidence="7">
    <location>
        <begin position="6"/>
        <end position="38"/>
    </location>
</feature>
<gene>
    <name evidence="9" type="ORF">K489DRAFT_321611</name>
</gene>
<dbReference type="GO" id="GO:0003677">
    <property type="term" value="F:DNA binding"/>
    <property type="evidence" value="ECO:0007669"/>
    <property type="project" value="InterPro"/>
</dbReference>
<evidence type="ECO:0000256" key="5">
    <source>
        <dbReference type="ARBA" id="ARBA00023242"/>
    </source>
</evidence>
<evidence type="ECO:0000256" key="6">
    <source>
        <dbReference type="SAM" id="MobiDB-lite"/>
    </source>
</evidence>
<proteinExistence type="predicted"/>
<evidence type="ECO:0000256" key="4">
    <source>
        <dbReference type="ARBA" id="ARBA00023163"/>
    </source>
</evidence>
<name>A0A6J3M0H2_9PEZI</name>
<evidence type="ECO:0000313" key="9">
    <source>
        <dbReference type="RefSeq" id="XP_033458571.1"/>
    </source>
</evidence>
<dbReference type="InterPro" id="IPR007219">
    <property type="entry name" value="XnlR_reg_dom"/>
</dbReference>
<comment type="subcellular location">
    <subcellularLocation>
        <location evidence="1">Nucleus</location>
    </subcellularLocation>
</comment>